<evidence type="ECO:0000313" key="3">
    <source>
        <dbReference type="EMBL" id="AQY21846.1"/>
    </source>
</evidence>
<dbReference type="SUPFAM" id="SSF64182">
    <property type="entry name" value="DHH phosphoesterases"/>
    <property type="match status" value="1"/>
</dbReference>
<dbReference type="AlphaFoldDB" id="A0A1S7DRW2"/>
<gene>
    <name evidence="3" type="primary">nrnA</name>
    <name evidence="3" type="ORF">AB406_0892</name>
</gene>
<dbReference type="PANTHER" id="PTHR47618:SF1">
    <property type="entry name" value="BIFUNCTIONAL OLIGORIBONUCLEASE AND PAP PHOSPHATASE NRNA"/>
    <property type="match status" value="1"/>
</dbReference>
<dbReference type="Pfam" id="PF02272">
    <property type="entry name" value="DHHA1"/>
    <property type="match status" value="1"/>
</dbReference>
<dbReference type="Proteomes" id="UP000189883">
    <property type="component" value="Chromosome"/>
</dbReference>
<reference evidence="3 4" key="1">
    <citation type="submission" date="2015-06" db="EMBL/GenBank/DDBJ databases">
        <title>R. anatipestifer strain HXb2 is the most virulent strain so far, and the genome sequence would help us uncover the pathogenesis.</title>
        <authorList>
            <person name="Hu Q."/>
            <person name="Qi J."/>
            <person name="Bo H."/>
            <person name="Liu G."/>
            <person name="Tao M."/>
            <person name="Ding Y."/>
            <person name="Xue Y."/>
        </authorList>
    </citation>
    <scope>NUCLEOTIDE SEQUENCE [LARGE SCALE GENOMIC DNA]</scope>
    <source>
        <strain evidence="3 4">HXb2</strain>
    </source>
</reference>
<accession>A0A1S7DRW2</accession>
<dbReference type="EMBL" id="CP011859">
    <property type="protein sequence ID" value="AQY21846.1"/>
    <property type="molecule type" value="Genomic_DNA"/>
</dbReference>
<evidence type="ECO:0000259" key="2">
    <source>
        <dbReference type="Pfam" id="PF02272"/>
    </source>
</evidence>
<dbReference type="Pfam" id="PF01368">
    <property type="entry name" value="DHH"/>
    <property type="match status" value="1"/>
</dbReference>
<dbReference type="Gene3D" id="3.90.1640.10">
    <property type="entry name" value="inorganic pyrophosphatase (n-terminal core)"/>
    <property type="match status" value="1"/>
</dbReference>
<sequence length="356" mass="40513">MYLHLILIWLIYLCNLIKKEQKMFNSQEIKDIQNLITPDNKIVIITHYNPDGDAIGSSLGLKHFLRTLSVEAEVIVPNDFPKFLKWMPEAKKITIAEYKKKKALELIKDADVIFCLDFNTLSRIGIVGEWVSKSPATKILIDHHQQPDAFDFVYSDTSIPATSQMVFHFIEALENTQKLNQSIAECLYTGIMTDTGGFRFRSTSATTHRIIAQLIEHGADPANITSNTWDTNTISRLNLLSLILGRIELIKNGEIAILWLKRSELQMYGFQKGDTEGFVNYGLSLLGVKVSAFFMEDLYEDFIKISFRSKDTADVNQFARQYFNGGGHINAAGGKYHKSIEDTIQDFKEIALQWDI</sequence>
<dbReference type="PANTHER" id="PTHR47618">
    <property type="entry name" value="BIFUNCTIONAL OLIGORIBONUCLEASE AND PAP PHOSPHATASE NRNA"/>
    <property type="match status" value="1"/>
</dbReference>
<dbReference type="InterPro" id="IPR051319">
    <property type="entry name" value="Oligoribo/pAp-PDE_c-di-AMP_PDE"/>
</dbReference>
<evidence type="ECO:0000313" key="4">
    <source>
        <dbReference type="Proteomes" id="UP000189883"/>
    </source>
</evidence>
<dbReference type="InterPro" id="IPR001667">
    <property type="entry name" value="DDH_dom"/>
</dbReference>
<feature type="domain" description="DHHA1" evidence="2">
    <location>
        <begin position="269"/>
        <end position="354"/>
    </location>
</feature>
<protein>
    <submittedName>
        <fullName evidence="3">Bifunctional oligoribonuclease and PAP phosphatase NrnA</fullName>
    </submittedName>
</protein>
<dbReference type="GO" id="GO:0003676">
    <property type="term" value="F:nucleic acid binding"/>
    <property type="evidence" value="ECO:0007669"/>
    <property type="project" value="InterPro"/>
</dbReference>
<dbReference type="Gene3D" id="3.10.310.30">
    <property type="match status" value="1"/>
</dbReference>
<evidence type="ECO:0000259" key="1">
    <source>
        <dbReference type="Pfam" id="PF01368"/>
    </source>
</evidence>
<dbReference type="InterPro" id="IPR003156">
    <property type="entry name" value="DHHA1_dom"/>
</dbReference>
<dbReference type="InterPro" id="IPR038763">
    <property type="entry name" value="DHH_sf"/>
</dbReference>
<proteinExistence type="predicted"/>
<organism evidence="3 4">
    <name type="scientific">Riemerella anatipestifer</name>
    <name type="common">Moraxella anatipestifer</name>
    <dbReference type="NCBI Taxonomy" id="34085"/>
    <lineage>
        <taxon>Bacteria</taxon>
        <taxon>Pseudomonadati</taxon>
        <taxon>Bacteroidota</taxon>
        <taxon>Flavobacteriia</taxon>
        <taxon>Flavobacteriales</taxon>
        <taxon>Weeksellaceae</taxon>
        <taxon>Riemerella</taxon>
    </lineage>
</organism>
<feature type="domain" description="DDH" evidence="1">
    <location>
        <begin position="41"/>
        <end position="191"/>
    </location>
</feature>
<name>A0A1S7DRW2_RIEAN</name>